<feature type="transmembrane region" description="Helical" evidence="2">
    <location>
        <begin position="554"/>
        <end position="576"/>
    </location>
</feature>
<feature type="compositionally biased region" description="Gly residues" evidence="1">
    <location>
        <begin position="127"/>
        <end position="141"/>
    </location>
</feature>
<dbReference type="OrthoDB" id="2574195at2759"/>
<evidence type="ECO:0000313" key="5">
    <source>
        <dbReference type="Proteomes" id="UP000094065"/>
    </source>
</evidence>
<sequence>MAPLRDSQSTYEPTTAPPTSPPPHYRPQSDISDDLHERPFQYSTAGPPTVYSELETAWSQPTRAQLSPGQSLPSAQRTPIAYHDSPYGGIEEEGEDDDLYHRSDWEDHDNPRTTATPWSRSSWAGPTTGGTGMSRWGGGNILGRVQEGQEWIPPVPSRASAPALPPKRSQEQEVVYAYEQNGIMESPGMMTPHNVGRYSGSSPRYRSSPQRVSQFIEQDRRAIERQRDSTFPSIVDLQDLARPKASASSSKSIVSPGSAGSDPPIQQVQQAQKPALNRRGPYTYETTPDANNTWKTNRVSGGSPKLMSPEAQQRLGRMSMATARYTLPPQRHGGSELGPHGTREASTSVPFMARSKIGVVYLSYRPFIAPLLTLTCALMLTITNSTSTSSISQFLKIGLGVFKGSQGGGTGAGNGITLGAWGWCQSGVSDPQCESYSRGDFKNESGSFTIPGDTSLDNLSSLLTSLTALTWLLAAYQIITAFLHFYLFFSLSIPFSHLVTIPKDEVGKAEVDLRAKLDRQNDPWGEELREMGESGNEGGGWVWWAWWAHRRSPLGCFFGFLVGTLSMSTLALTFLFKKAVRNGTNSDDVHFGAGTYVPLITLMVTLDTFILSMWYLISIRSNLSTFFEPPDPSPTALLLPPSEARRMHHVRDHNGASFFAPRSTHAVPDTANIGDGNETKSMFYDSNAPPLPVAAQTPRTEELDPETVRWLAAYPSDEELVPLISDLRMGKLNDDFLLSEVGLLYLRLLVEGEEGQALLVPPKGAIRQELVEDAHLDASPFGEKNDAVGGVAHNGADVMAATLQQTFWWTSLPSDCYAHISKCPVCRQRQEEAEAMERRERMEEKAGMTAVPWTGITGWTARETEAGGGVGESAMAVEMAYAMRKAEEEANTL</sequence>
<comment type="caution">
    <text evidence="4">The sequence shown here is derived from an EMBL/GenBank/DDBJ whole genome shotgun (WGS) entry which is preliminary data.</text>
</comment>
<evidence type="ECO:0000256" key="1">
    <source>
        <dbReference type="SAM" id="MobiDB-lite"/>
    </source>
</evidence>
<feature type="compositionally biased region" description="Polar residues" evidence="1">
    <location>
        <begin position="112"/>
        <end position="125"/>
    </location>
</feature>
<keyword evidence="2" id="KW-0472">Membrane</keyword>
<feature type="compositionally biased region" description="Low complexity" evidence="1">
    <location>
        <begin position="195"/>
        <end position="212"/>
    </location>
</feature>
<dbReference type="RefSeq" id="XP_018991459.1">
    <property type="nucleotide sequence ID" value="XM_019140308.1"/>
</dbReference>
<feature type="region of interest" description="Disordered" evidence="1">
    <location>
        <begin position="1"/>
        <end position="171"/>
    </location>
</feature>
<organism evidence="4 5">
    <name type="scientific">Cryptococcus amylolentus CBS 6039</name>
    <dbReference type="NCBI Taxonomy" id="1295533"/>
    <lineage>
        <taxon>Eukaryota</taxon>
        <taxon>Fungi</taxon>
        <taxon>Dikarya</taxon>
        <taxon>Basidiomycota</taxon>
        <taxon>Agaricomycotina</taxon>
        <taxon>Tremellomycetes</taxon>
        <taxon>Tremellales</taxon>
        <taxon>Cryptococcaceae</taxon>
        <taxon>Cryptococcus</taxon>
    </lineage>
</organism>
<feature type="compositionally biased region" description="Low complexity" evidence="1">
    <location>
        <begin position="243"/>
        <end position="261"/>
    </location>
</feature>
<evidence type="ECO:0000313" key="4">
    <source>
        <dbReference type="EMBL" id="ODN75928.1"/>
    </source>
</evidence>
<dbReference type="Pfam" id="PF17921">
    <property type="entry name" value="Integrase_H2C2"/>
    <property type="match status" value="1"/>
</dbReference>
<feature type="compositionally biased region" description="Polar residues" evidence="1">
    <location>
        <begin position="57"/>
        <end position="77"/>
    </location>
</feature>
<feature type="region of interest" description="Disordered" evidence="1">
    <location>
        <begin position="185"/>
        <end position="212"/>
    </location>
</feature>
<keyword evidence="5" id="KW-1185">Reference proteome</keyword>
<feature type="compositionally biased region" description="Basic and acidic residues" evidence="1">
    <location>
        <begin position="99"/>
        <end position="111"/>
    </location>
</feature>
<feature type="domain" description="Integrase zinc-binding" evidence="3">
    <location>
        <begin position="792"/>
        <end position="830"/>
    </location>
</feature>
<dbReference type="AlphaFoldDB" id="A0A1E3HHW1"/>
<dbReference type="InterPro" id="IPR041588">
    <property type="entry name" value="Integrase_H2C2"/>
</dbReference>
<keyword evidence="2" id="KW-0812">Transmembrane</keyword>
<dbReference type="Proteomes" id="UP000094065">
    <property type="component" value="Unassembled WGS sequence"/>
</dbReference>
<feature type="compositionally biased region" description="Polar residues" evidence="1">
    <location>
        <begin position="284"/>
        <end position="300"/>
    </location>
</feature>
<feature type="compositionally biased region" description="Pro residues" evidence="1">
    <location>
        <begin position="15"/>
        <end position="25"/>
    </location>
</feature>
<evidence type="ECO:0000259" key="3">
    <source>
        <dbReference type="Pfam" id="PF17921"/>
    </source>
</evidence>
<dbReference type="GeneID" id="30157222"/>
<protein>
    <recommendedName>
        <fullName evidence="3">Integrase zinc-binding domain-containing protein</fullName>
    </recommendedName>
</protein>
<dbReference type="EMBL" id="AWGJ01000009">
    <property type="protein sequence ID" value="ODN75928.1"/>
    <property type="molecule type" value="Genomic_DNA"/>
</dbReference>
<feature type="transmembrane region" description="Helical" evidence="2">
    <location>
        <begin position="468"/>
        <end position="489"/>
    </location>
</feature>
<reference evidence="4 5" key="1">
    <citation type="submission" date="2016-06" db="EMBL/GenBank/DDBJ databases">
        <title>Evolution of pathogenesis and genome organization in the Tremellales.</title>
        <authorList>
            <person name="Cuomo C."/>
            <person name="Litvintseva A."/>
            <person name="Heitman J."/>
            <person name="Chen Y."/>
            <person name="Sun S."/>
            <person name="Springer D."/>
            <person name="Dromer F."/>
            <person name="Young S."/>
            <person name="Zeng Q."/>
            <person name="Chapman S."/>
            <person name="Gujja S."/>
            <person name="Saif S."/>
            <person name="Birren B."/>
        </authorList>
    </citation>
    <scope>NUCLEOTIDE SEQUENCE [LARGE SCALE GENOMIC DNA]</scope>
    <source>
        <strain evidence="4 5">CBS 6039</strain>
    </source>
</reference>
<feature type="region of interest" description="Disordered" evidence="1">
    <location>
        <begin position="241"/>
        <end position="307"/>
    </location>
</feature>
<name>A0A1E3HHW1_9TREE</name>
<accession>A0A1E3HHW1</accession>
<evidence type="ECO:0000256" key="2">
    <source>
        <dbReference type="SAM" id="Phobius"/>
    </source>
</evidence>
<feature type="transmembrane region" description="Helical" evidence="2">
    <location>
        <begin position="596"/>
        <end position="617"/>
    </location>
</feature>
<feature type="compositionally biased region" description="Polar residues" evidence="1">
    <location>
        <begin position="1"/>
        <end position="12"/>
    </location>
</feature>
<dbReference type="Gene3D" id="1.10.340.70">
    <property type="match status" value="1"/>
</dbReference>
<gene>
    <name evidence="4" type="ORF">L202_05913</name>
</gene>
<proteinExistence type="predicted"/>
<keyword evidence="2" id="KW-1133">Transmembrane helix</keyword>